<accession>A0ABP6QLB7</accession>
<name>A0ABP6QLB7_9ACTN</name>
<evidence type="ECO:0000256" key="1">
    <source>
        <dbReference type="SAM" id="SignalP"/>
    </source>
</evidence>
<evidence type="ECO:0000313" key="2">
    <source>
        <dbReference type="EMBL" id="GAA3236634.1"/>
    </source>
</evidence>
<feature type="chain" id="PRO_5046459421" description="PknH-like protein" evidence="1">
    <location>
        <begin position="27"/>
        <end position="242"/>
    </location>
</feature>
<sequence length="242" mass="25911">MALRWLALPVLGVFVAGCAGNSPSQADSTPLPTGTAASAYTSDQLRQALLPAIATYVRAGEPDSGPYNGLKAIRNFAQLQQQVVLDKPKCAQVNQAFGDQNGTTAAPAALTTFARATGQTVTETLVAVPDDVAKEEVARRVGSLCRVFRTKVGDQWSTHQVVENTPDRHLIADGSRTVGLVTMGAEPPRGQRRPEKVAMWFVVFRSRGYLATISVYGPTATRAEAESIARSAYDQAERILPK</sequence>
<comment type="caution">
    <text evidence="2">The sequence shown here is derived from an EMBL/GenBank/DDBJ whole genome shotgun (WGS) entry which is preliminary data.</text>
</comment>
<keyword evidence="1" id="KW-0732">Signal</keyword>
<dbReference type="Proteomes" id="UP001501237">
    <property type="component" value="Unassembled WGS sequence"/>
</dbReference>
<gene>
    <name evidence="2" type="ORF">GCM10010468_70950</name>
</gene>
<evidence type="ECO:0008006" key="4">
    <source>
        <dbReference type="Google" id="ProtNLM"/>
    </source>
</evidence>
<feature type="signal peptide" evidence="1">
    <location>
        <begin position="1"/>
        <end position="26"/>
    </location>
</feature>
<dbReference type="PROSITE" id="PS51257">
    <property type="entry name" value="PROKAR_LIPOPROTEIN"/>
    <property type="match status" value="1"/>
</dbReference>
<reference evidence="3" key="1">
    <citation type="journal article" date="2019" name="Int. J. Syst. Evol. Microbiol.">
        <title>The Global Catalogue of Microorganisms (GCM) 10K type strain sequencing project: providing services to taxonomists for standard genome sequencing and annotation.</title>
        <authorList>
            <consortium name="The Broad Institute Genomics Platform"/>
            <consortium name="The Broad Institute Genome Sequencing Center for Infectious Disease"/>
            <person name="Wu L."/>
            <person name="Ma J."/>
        </authorList>
    </citation>
    <scope>NUCLEOTIDE SEQUENCE [LARGE SCALE GENOMIC DNA]</scope>
    <source>
        <strain evidence="3">JCM 9377</strain>
    </source>
</reference>
<dbReference type="EMBL" id="BAAAUV010000031">
    <property type="protein sequence ID" value="GAA3236634.1"/>
    <property type="molecule type" value="Genomic_DNA"/>
</dbReference>
<protein>
    <recommendedName>
        <fullName evidence="4">PknH-like protein</fullName>
    </recommendedName>
</protein>
<evidence type="ECO:0000313" key="3">
    <source>
        <dbReference type="Proteomes" id="UP001501237"/>
    </source>
</evidence>
<proteinExistence type="predicted"/>
<organism evidence="2 3">
    <name type="scientific">Actinocorallia longicatena</name>
    <dbReference type="NCBI Taxonomy" id="111803"/>
    <lineage>
        <taxon>Bacteria</taxon>
        <taxon>Bacillati</taxon>
        <taxon>Actinomycetota</taxon>
        <taxon>Actinomycetes</taxon>
        <taxon>Streptosporangiales</taxon>
        <taxon>Thermomonosporaceae</taxon>
        <taxon>Actinocorallia</taxon>
    </lineage>
</organism>
<keyword evidence="3" id="KW-1185">Reference proteome</keyword>